<proteinExistence type="predicted"/>
<protein>
    <submittedName>
        <fullName evidence="1">Uncharacterized protein</fullName>
    </submittedName>
</protein>
<dbReference type="AlphaFoldDB" id="A0AAQ3RYI4"/>
<accession>A0AAQ3RYI4</accession>
<organism evidence="1 2">
    <name type="scientific">Vigna mungo</name>
    <name type="common">Black gram</name>
    <name type="synonym">Phaseolus mungo</name>
    <dbReference type="NCBI Taxonomy" id="3915"/>
    <lineage>
        <taxon>Eukaryota</taxon>
        <taxon>Viridiplantae</taxon>
        <taxon>Streptophyta</taxon>
        <taxon>Embryophyta</taxon>
        <taxon>Tracheophyta</taxon>
        <taxon>Spermatophyta</taxon>
        <taxon>Magnoliopsida</taxon>
        <taxon>eudicotyledons</taxon>
        <taxon>Gunneridae</taxon>
        <taxon>Pentapetalae</taxon>
        <taxon>rosids</taxon>
        <taxon>fabids</taxon>
        <taxon>Fabales</taxon>
        <taxon>Fabaceae</taxon>
        <taxon>Papilionoideae</taxon>
        <taxon>50 kb inversion clade</taxon>
        <taxon>NPAAA clade</taxon>
        <taxon>indigoferoid/millettioid clade</taxon>
        <taxon>Phaseoleae</taxon>
        <taxon>Vigna</taxon>
    </lineage>
</organism>
<gene>
    <name evidence="1" type="ORF">V8G54_014358</name>
</gene>
<evidence type="ECO:0000313" key="2">
    <source>
        <dbReference type="Proteomes" id="UP001374535"/>
    </source>
</evidence>
<dbReference type="Proteomes" id="UP001374535">
    <property type="component" value="Chromosome 5"/>
</dbReference>
<sequence>MRRCAAKASVTSAIQQVDDLFELGDSEVGDFSAVKVVEIKTVVVCGRRGGGRGRSRRGRDLGGKNTNEMLHTFQSSGSCFFNGYLFFHPNLGNSCQIYCHGGLERERVRWRWFGFLCGFGLDGRKQKGRGLVIKERVDEKVNEASSMEAWILVGLCFCMQIEVMARIMLFRNHFFIPPMPLFITIVNNNTKRRAATKHNVYLL</sequence>
<dbReference type="EMBL" id="CP144696">
    <property type="protein sequence ID" value="WVZ09828.1"/>
    <property type="molecule type" value="Genomic_DNA"/>
</dbReference>
<keyword evidence="2" id="KW-1185">Reference proteome</keyword>
<evidence type="ECO:0000313" key="1">
    <source>
        <dbReference type="EMBL" id="WVZ09828.1"/>
    </source>
</evidence>
<name>A0AAQ3RYI4_VIGMU</name>
<reference evidence="1 2" key="1">
    <citation type="journal article" date="2023" name="Life. Sci Alliance">
        <title>Evolutionary insights into 3D genome organization and epigenetic landscape of Vigna mungo.</title>
        <authorList>
            <person name="Junaid A."/>
            <person name="Singh B."/>
            <person name="Bhatia S."/>
        </authorList>
    </citation>
    <scope>NUCLEOTIDE SEQUENCE [LARGE SCALE GENOMIC DNA]</scope>
    <source>
        <strain evidence="1">Urdbean</strain>
    </source>
</reference>